<organism evidence="1 2">
    <name type="scientific">Elysia crispata</name>
    <name type="common">lettuce slug</name>
    <dbReference type="NCBI Taxonomy" id="231223"/>
    <lineage>
        <taxon>Eukaryota</taxon>
        <taxon>Metazoa</taxon>
        <taxon>Spiralia</taxon>
        <taxon>Lophotrochozoa</taxon>
        <taxon>Mollusca</taxon>
        <taxon>Gastropoda</taxon>
        <taxon>Heterobranchia</taxon>
        <taxon>Euthyneura</taxon>
        <taxon>Panpulmonata</taxon>
        <taxon>Sacoglossa</taxon>
        <taxon>Placobranchoidea</taxon>
        <taxon>Plakobranchidae</taxon>
        <taxon>Elysia</taxon>
    </lineage>
</organism>
<dbReference type="Proteomes" id="UP001283361">
    <property type="component" value="Unassembled WGS sequence"/>
</dbReference>
<evidence type="ECO:0000313" key="1">
    <source>
        <dbReference type="EMBL" id="KAK3734248.1"/>
    </source>
</evidence>
<protein>
    <submittedName>
        <fullName evidence="1">Uncharacterized protein</fullName>
    </submittedName>
</protein>
<dbReference type="EMBL" id="JAWDGP010006856">
    <property type="protein sequence ID" value="KAK3734248.1"/>
    <property type="molecule type" value="Genomic_DNA"/>
</dbReference>
<evidence type="ECO:0000313" key="2">
    <source>
        <dbReference type="Proteomes" id="UP001283361"/>
    </source>
</evidence>
<dbReference type="AlphaFoldDB" id="A0AAE0Y6H7"/>
<sequence length="69" mass="7871">MVHDSQIEALTWGSDWCWAPYLPAISPSSVWTAWRTARRMASGQSTRPLPLRLRPPPCRPHFLLSLNEA</sequence>
<name>A0AAE0Y6H7_9GAST</name>
<proteinExistence type="predicted"/>
<gene>
    <name evidence="1" type="ORF">RRG08_049666</name>
</gene>
<keyword evidence="2" id="KW-1185">Reference proteome</keyword>
<comment type="caution">
    <text evidence="1">The sequence shown here is derived from an EMBL/GenBank/DDBJ whole genome shotgun (WGS) entry which is preliminary data.</text>
</comment>
<accession>A0AAE0Y6H7</accession>
<reference evidence="1" key="1">
    <citation type="journal article" date="2023" name="G3 (Bethesda)">
        <title>A reference genome for the long-term kleptoplast-retaining sea slug Elysia crispata morphotype clarki.</title>
        <authorList>
            <person name="Eastman K.E."/>
            <person name="Pendleton A.L."/>
            <person name="Shaikh M.A."/>
            <person name="Suttiyut T."/>
            <person name="Ogas R."/>
            <person name="Tomko P."/>
            <person name="Gavelis G."/>
            <person name="Widhalm J.R."/>
            <person name="Wisecaver J.H."/>
        </authorList>
    </citation>
    <scope>NUCLEOTIDE SEQUENCE</scope>
    <source>
        <strain evidence="1">ECLA1</strain>
    </source>
</reference>